<sequence length="108" mass="11425">MTASSYTARIVEVPGQGIRLEPTEESNRPDEPTGVNLLGMAIALALGAAGYHHHAETRDPELQTLDALLAGQAVMPWRGETPPGDSTFIVCESAPTGAPTCHLEHRPA</sequence>
<keyword evidence="2" id="KW-1185">Reference proteome</keyword>
<comment type="caution">
    <text evidence="1">The sequence shown here is derived from an EMBL/GenBank/DDBJ whole genome shotgun (WGS) entry which is preliminary data.</text>
</comment>
<dbReference type="EMBL" id="BAAANE010000005">
    <property type="protein sequence ID" value="GAA1640733.1"/>
    <property type="molecule type" value="Genomic_DNA"/>
</dbReference>
<dbReference type="Proteomes" id="UP001501319">
    <property type="component" value="Unassembled WGS sequence"/>
</dbReference>
<evidence type="ECO:0000313" key="2">
    <source>
        <dbReference type="Proteomes" id="UP001501319"/>
    </source>
</evidence>
<proteinExistence type="predicted"/>
<reference evidence="1 2" key="1">
    <citation type="journal article" date="2019" name="Int. J. Syst. Evol. Microbiol.">
        <title>The Global Catalogue of Microorganisms (GCM) 10K type strain sequencing project: providing services to taxonomists for standard genome sequencing and annotation.</title>
        <authorList>
            <consortium name="The Broad Institute Genomics Platform"/>
            <consortium name="The Broad Institute Genome Sequencing Center for Infectious Disease"/>
            <person name="Wu L."/>
            <person name="Ma J."/>
        </authorList>
    </citation>
    <scope>NUCLEOTIDE SEQUENCE [LARGE SCALE GENOMIC DNA]</scope>
    <source>
        <strain evidence="1 2">JCM 14306</strain>
    </source>
</reference>
<organism evidence="1 2">
    <name type="scientific">Kribbella alba</name>
    <dbReference type="NCBI Taxonomy" id="190197"/>
    <lineage>
        <taxon>Bacteria</taxon>
        <taxon>Bacillati</taxon>
        <taxon>Actinomycetota</taxon>
        <taxon>Actinomycetes</taxon>
        <taxon>Propionibacteriales</taxon>
        <taxon>Kribbellaceae</taxon>
        <taxon>Kribbella</taxon>
    </lineage>
</organism>
<accession>A0ABN2FCK5</accession>
<evidence type="ECO:0000313" key="1">
    <source>
        <dbReference type="EMBL" id="GAA1640733.1"/>
    </source>
</evidence>
<gene>
    <name evidence="1" type="ORF">GCM10009744_33300</name>
</gene>
<name>A0ABN2FCK5_9ACTN</name>
<dbReference type="RefSeq" id="WP_344112394.1">
    <property type="nucleotide sequence ID" value="NZ_BAAANE010000005.1"/>
</dbReference>
<protein>
    <submittedName>
        <fullName evidence="1">Uncharacterized protein</fullName>
    </submittedName>
</protein>